<evidence type="ECO:0000313" key="6">
    <source>
        <dbReference type="Proteomes" id="UP000053695"/>
    </source>
</evidence>
<dbReference type="GO" id="GO:0050660">
    <property type="term" value="F:flavin adenine dinucleotide binding"/>
    <property type="evidence" value="ECO:0007669"/>
    <property type="project" value="InterPro"/>
</dbReference>
<keyword evidence="6" id="KW-1185">Reference proteome</keyword>
<dbReference type="EMBL" id="APMM01000024">
    <property type="protein sequence ID" value="ENN96143.1"/>
    <property type="molecule type" value="Genomic_DNA"/>
</dbReference>
<proteinExistence type="inferred from homology"/>
<evidence type="ECO:0000256" key="1">
    <source>
        <dbReference type="ARBA" id="ARBA00010870"/>
    </source>
</evidence>
<dbReference type="Gene3D" id="3.30.70.20">
    <property type="match status" value="1"/>
</dbReference>
<evidence type="ECO:0000256" key="2">
    <source>
        <dbReference type="ARBA" id="ARBA00023002"/>
    </source>
</evidence>
<dbReference type="GO" id="GO:0016151">
    <property type="term" value="F:nickel cation binding"/>
    <property type="evidence" value="ECO:0007669"/>
    <property type="project" value="InterPro"/>
</dbReference>
<dbReference type="PANTHER" id="PTHR42845">
    <property type="entry name" value="COENZYME F420-REDUCING HYDROGENASE, GAMMA SUBUNIT"/>
    <property type="match status" value="1"/>
</dbReference>
<dbReference type="AlphaFoldDB" id="N6V1J3"/>
<dbReference type="InterPro" id="IPR017900">
    <property type="entry name" value="4Fe4S_Fe_S_CS"/>
</dbReference>
<reference evidence="5 6" key="1">
    <citation type="journal article" date="2013" name="Genome Announc.">
        <title>Draft Genome Sequence of a Highly Flagellated, Fast-Swimming Archaeon, Methanocaldococcus villosus Strain KIN24-T80 (DSM 22612).</title>
        <authorList>
            <person name="Thennarasu S."/>
            <person name="Polireddy D."/>
            <person name="Antony A."/>
            <person name="Yada M.R."/>
            <person name="Algarawi S."/>
            <person name="Sivakumar N."/>
        </authorList>
    </citation>
    <scope>NUCLEOTIDE SEQUENCE [LARGE SCALE GENOMIC DNA]</scope>
    <source>
        <strain evidence="5 6">KIN24-T80</strain>
    </source>
</reference>
<dbReference type="InterPro" id="IPR051349">
    <property type="entry name" value="Hydrogenase_assoc-protein"/>
</dbReference>
<dbReference type="PANTHER" id="PTHR42845:SF2">
    <property type="entry name" value="F420-NON-REDUCING HYDROGENASE VHU SUBUNIT G"/>
    <property type="match status" value="1"/>
</dbReference>
<dbReference type="InterPro" id="IPR037024">
    <property type="entry name" value="NiFe_Hase_small_N_sf"/>
</dbReference>
<gene>
    <name evidence="5" type="ORF">J422_03753</name>
</gene>
<accession>N6V1J3</accession>
<evidence type="ECO:0000256" key="3">
    <source>
        <dbReference type="NCBIfam" id="TIGR03294"/>
    </source>
</evidence>
<sequence>MVKIAHVQLCSCCGCLVSLTDLYERLLEVLDKVELVYSQTLMDVREIPECDIAIVEGAVCLDDHHSLEVAKEVRERAKIVIALGSCAVTGGITRFCKGNQKPKPVHNAFTPLSEVINVDLSIPGCPPSPDIIYNVILALLNNDVDYLSLFVDKKTKACGCDLITEVVNKDLCMGCGTCAASCPTRAIEMIDGRPVIKETCIKCGVCSFQCPRIRYPKFLENIEGE</sequence>
<feature type="domain" description="4Fe-4S ferredoxin-type" evidence="4">
    <location>
        <begin position="163"/>
        <end position="192"/>
    </location>
</feature>
<name>N6V1J3_9EURY</name>
<dbReference type="OrthoDB" id="38261at2157"/>
<dbReference type="EC" id="1.12.98.1" evidence="3"/>
<feature type="domain" description="4Fe-4S ferredoxin-type" evidence="4">
    <location>
        <begin position="195"/>
        <end position="221"/>
    </location>
</feature>
<dbReference type="PATRIC" id="fig|1069083.5.peg.733"/>
<dbReference type="InterPro" id="IPR017681">
    <property type="entry name" value="Coenz_F420_hydrogenase_gsu"/>
</dbReference>
<comment type="caution">
    <text evidence="5">The sequence shown here is derived from an EMBL/GenBank/DDBJ whole genome shotgun (WGS) entry which is preliminary data.</text>
</comment>
<dbReference type="Pfam" id="PF01058">
    <property type="entry name" value="Oxidored_q6"/>
    <property type="match status" value="1"/>
</dbReference>
<dbReference type="GO" id="GO:0051536">
    <property type="term" value="F:iron-sulfur cluster binding"/>
    <property type="evidence" value="ECO:0007669"/>
    <property type="project" value="InterPro"/>
</dbReference>
<dbReference type="Pfam" id="PF00037">
    <property type="entry name" value="Fer4"/>
    <property type="match status" value="1"/>
</dbReference>
<dbReference type="SUPFAM" id="SSF56770">
    <property type="entry name" value="HydA/Nqo6-like"/>
    <property type="match status" value="1"/>
</dbReference>
<dbReference type="GO" id="GO:0050454">
    <property type="term" value="F:coenzyme F420 hydrogenase activity"/>
    <property type="evidence" value="ECO:0007669"/>
    <property type="project" value="UniProtKB-EC"/>
</dbReference>
<dbReference type="STRING" id="1069083.GCA_000371805_00383"/>
<keyword evidence="2" id="KW-0560">Oxidoreductase</keyword>
<dbReference type="Proteomes" id="UP000053695">
    <property type="component" value="Unassembled WGS sequence"/>
</dbReference>
<dbReference type="InterPro" id="IPR006137">
    <property type="entry name" value="NADH_UbQ_OxRdtase-like_20kDa"/>
</dbReference>
<dbReference type="PRINTS" id="PR00614">
    <property type="entry name" value="NIHGNASESMLL"/>
</dbReference>
<dbReference type="PROSITE" id="PS51379">
    <property type="entry name" value="4FE4S_FER_2"/>
    <property type="match status" value="2"/>
</dbReference>
<evidence type="ECO:0000259" key="4">
    <source>
        <dbReference type="PROSITE" id="PS51379"/>
    </source>
</evidence>
<comment type="similarity">
    <text evidence="1">Belongs to the FrhG family.</text>
</comment>
<dbReference type="PROSITE" id="PS00198">
    <property type="entry name" value="4FE4S_FER_1"/>
    <property type="match status" value="2"/>
</dbReference>
<dbReference type="RefSeq" id="WP_004591336.1">
    <property type="nucleotide sequence ID" value="NZ_APMM01000024.1"/>
</dbReference>
<dbReference type="InterPro" id="IPR017896">
    <property type="entry name" value="4Fe4S_Fe-S-bd"/>
</dbReference>
<dbReference type="Gene3D" id="3.40.50.700">
    <property type="entry name" value="NADH:ubiquinone oxidoreductase-like, 20kDa subunit"/>
    <property type="match status" value="1"/>
</dbReference>
<dbReference type="NCBIfam" id="TIGR03294">
    <property type="entry name" value="FrhG"/>
    <property type="match status" value="1"/>
</dbReference>
<evidence type="ECO:0000313" key="5">
    <source>
        <dbReference type="EMBL" id="ENN96143.1"/>
    </source>
</evidence>
<organism evidence="5 6">
    <name type="scientific">Methanocaldococcus villosus KIN24-T80</name>
    <dbReference type="NCBI Taxonomy" id="1069083"/>
    <lineage>
        <taxon>Archaea</taxon>
        <taxon>Methanobacteriati</taxon>
        <taxon>Methanobacteriota</taxon>
        <taxon>Methanomada group</taxon>
        <taxon>Methanococci</taxon>
        <taxon>Methanococcales</taxon>
        <taxon>Methanocaldococcaceae</taxon>
        <taxon>Methanocaldococcus</taxon>
    </lineage>
</organism>
<protein>
    <recommendedName>
        <fullName evidence="3">Coenzyme F420 hydrogenase subunit gamma</fullName>
        <ecNumber evidence="3">1.12.98.1</ecNumber>
    </recommendedName>
</protein>